<name>A0A8S1GU79_9PELO</name>
<comment type="caution">
    <text evidence="3">The sequence shown here is derived from an EMBL/GenBank/DDBJ whole genome shotgun (WGS) entry which is preliminary data.</text>
</comment>
<keyword evidence="4" id="KW-1185">Reference proteome</keyword>
<proteinExistence type="predicted"/>
<feature type="compositionally biased region" description="Low complexity" evidence="1">
    <location>
        <begin position="272"/>
        <end position="286"/>
    </location>
</feature>
<keyword evidence="2" id="KW-0472">Membrane</keyword>
<evidence type="ECO:0000256" key="2">
    <source>
        <dbReference type="SAM" id="Phobius"/>
    </source>
</evidence>
<dbReference type="AlphaFoldDB" id="A0A8S1GU79"/>
<dbReference type="OrthoDB" id="5874286at2759"/>
<evidence type="ECO:0000313" key="3">
    <source>
        <dbReference type="EMBL" id="CAD6186481.1"/>
    </source>
</evidence>
<organism evidence="3 4">
    <name type="scientific">Caenorhabditis auriculariae</name>
    <dbReference type="NCBI Taxonomy" id="2777116"/>
    <lineage>
        <taxon>Eukaryota</taxon>
        <taxon>Metazoa</taxon>
        <taxon>Ecdysozoa</taxon>
        <taxon>Nematoda</taxon>
        <taxon>Chromadorea</taxon>
        <taxon>Rhabditida</taxon>
        <taxon>Rhabditina</taxon>
        <taxon>Rhabditomorpha</taxon>
        <taxon>Rhabditoidea</taxon>
        <taxon>Rhabditidae</taxon>
        <taxon>Peloderinae</taxon>
        <taxon>Caenorhabditis</taxon>
    </lineage>
</organism>
<keyword evidence="2" id="KW-1133">Transmembrane helix</keyword>
<reference evidence="3" key="1">
    <citation type="submission" date="2020-10" db="EMBL/GenBank/DDBJ databases">
        <authorList>
            <person name="Kikuchi T."/>
        </authorList>
    </citation>
    <scope>NUCLEOTIDE SEQUENCE</scope>
    <source>
        <strain evidence="3">NKZ352</strain>
    </source>
</reference>
<dbReference type="EMBL" id="CAJGYM010000004">
    <property type="protein sequence ID" value="CAD6186481.1"/>
    <property type="molecule type" value="Genomic_DNA"/>
</dbReference>
<dbReference type="Proteomes" id="UP000835052">
    <property type="component" value="Unassembled WGS sequence"/>
</dbReference>
<sequence>MRAWPGSGCSVFGPLVPLPYHSAAPEIGKKLAETMCAAAISGTQNKDSRAFCKHSRRRLTPSQFDYVFRDAEAVLRRFLMVSAIKIFFALYRKTGGMRGGEIFSSVTLNVALAVFSMLMAVVALGLLAFVLAKDTLAQRDVARSHPRDKLRRHESTVVDFRNPSTVPEHFLQLNTLMFQKKPKNNQMKQMDPIELPGLIKIGNNRASELDFASRSLPPLPLDEEKASDMLDISSNQVSPVVREKKQVSIDMGSTSPTSFVTDSGISEDDSDTSSTRSSATSDSGRTIGPEDGRTENVAEVWLVEDVTIEPLAEKIVVDSECQTASLHSPC</sequence>
<evidence type="ECO:0000256" key="1">
    <source>
        <dbReference type="SAM" id="MobiDB-lite"/>
    </source>
</evidence>
<protein>
    <submittedName>
        <fullName evidence="3">Uncharacterized protein</fullName>
    </submittedName>
</protein>
<feature type="compositionally biased region" description="Polar residues" evidence="1">
    <location>
        <begin position="251"/>
        <end position="260"/>
    </location>
</feature>
<keyword evidence="2" id="KW-0812">Transmembrane</keyword>
<gene>
    <name evidence="3" type="ORF">CAUJ_LOCUS2400</name>
</gene>
<feature type="transmembrane region" description="Helical" evidence="2">
    <location>
        <begin position="74"/>
        <end position="91"/>
    </location>
</feature>
<accession>A0A8S1GU79</accession>
<feature type="region of interest" description="Disordered" evidence="1">
    <location>
        <begin position="230"/>
        <end position="296"/>
    </location>
</feature>
<feature type="transmembrane region" description="Helical" evidence="2">
    <location>
        <begin position="111"/>
        <end position="132"/>
    </location>
</feature>
<evidence type="ECO:0000313" key="4">
    <source>
        <dbReference type="Proteomes" id="UP000835052"/>
    </source>
</evidence>